<organism evidence="2">
    <name type="scientific">Microvirus mar46</name>
    <dbReference type="NCBI Taxonomy" id="2851181"/>
    <lineage>
        <taxon>Viruses</taxon>
        <taxon>Monodnaviria</taxon>
        <taxon>Sangervirae</taxon>
        <taxon>Phixviricota</taxon>
        <taxon>Malgrandaviricetes</taxon>
        <taxon>Petitvirales</taxon>
        <taxon>Microviridae</taxon>
    </lineage>
</organism>
<keyword evidence="1" id="KW-0472">Membrane</keyword>
<evidence type="ECO:0000256" key="1">
    <source>
        <dbReference type="SAM" id="Phobius"/>
    </source>
</evidence>
<proteinExistence type="predicted"/>
<keyword evidence="1" id="KW-1133">Transmembrane helix</keyword>
<evidence type="ECO:0000313" key="2">
    <source>
        <dbReference type="EMBL" id="QXN75223.1"/>
    </source>
</evidence>
<accession>A0A8F5MLP0</accession>
<sequence>MHRIMGKFGKFLQSPGGAAAISAVGSASSGLFGGLFAARQQRRQYKYNLKLQKQQQQWQKEMWDLENQYNLPVNEIQRLLDAGINPALAFSNGGASAAPVPSSGSAGGVSAPTASMPNVGASAVQAAQASQALENQTQLAKSQSDLNEALANKANADAGVQEVNKDIASMWRDVYVENKPIYMQLPALRLSTERYENAIRGNMKAQSDIYTAYYPTMVHQDVQLKDWQIKIASKESRRIEAQIALYQSQGRLNDAQAARLRQQIRLSEADALVADFTAEFYRNIFHVDRKGGVNRLSPEAHQFLKTLRNQFANALSRSELNKVEVSNQIGFEVVYGLDARRLGGHTIPLRSANKLTTDQWTSVAGTFLDLAGSVVSGANSVSSIKTRSAWLEASKHTGEKFIPKVYEYYQSY</sequence>
<protein>
    <submittedName>
        <fullName evidence="2">DNA pilot protein</fullName>
    </submittedName>
</protein>
<name>A0A8F5MLP0_9VIRU</name>
<keyword evidence="1" id="KW-0812">Transmembrane</keyword>
<feature type="transmembrane region" description="Helical" evidence="1">
    <location>
        <begin position="20"/>
        <end position="38"/>
    </location>
</feature>
<dbReference type="EMBL" id="MZ089792">
    <property type="protein sequence ID" value="QXN75223.1"/>
    <property type="molecule type" value="Genomic_DNA"/>
</dbReference>
<reference evidence="2" key="1">
    <citation type="submission" date="2021-04" db="EMBL/GenBank/DDBJ databases">
        <title>Genomes of microviruses identified in yellow-bellied marmot fecal samples.</title>
        <authorList>
            <person name="Varsani A."/>
            <person name="Kraberger S."/>
            <person name="Chatterjee A."/>
            <person name="Richet C."/>
            <person name="Fontenele R.S."/>
            <person name="Schmidlin K."/>
            <person name="Blumstein D.T."/>
        </authorList>
    </citation>
    <scope>NUCLEOTIDE SEQUENCE</scope>
    <source>
        <strain evidence="2">Mar46</strain>
    </source>
</reference>